<keyword evidence="2" id="KW-1185">Reference proteome</keyword>
<name>A0A317QPA8_9ACTN</name>
<gene>
    <name evidence="1" type="ORF">JD79_03202</name>
</gene>
<protein>
    <submittedName>
        <fullName evidence="1">Uncharacterized protein</fullName>
    </submittedName>
</protein>
<dbReference type="RefSeq" id="WP_170149236.1">
    <property type="nucleotide sequence ID" value="NZ_QGTX01000001.1"/>
</dbReference>
<organism evidence="1 2">
    <name type="scientific">Geodermatophilus normandii</name>
    <dbReference type="NCBI Taxonomy" id="1137989"/>
    <lineage>
        <taxon>Bacteria</taxon>
        <taxon>Bacillati</taxon>
        <taxon>Actinomycetota</taxon>
        <taxon>Actinomycetes</taxon>
        <taxon>Geodermatophilales</taxon>
        <taxon>Geodermatophilaceae</taxon>
        <taxon>Geodermatophilus</taxon>
    </lineage>
</organism>
<proteinExistence type="predicted"/>
<comment type="caution">
    <text evidence="1">The sequence shown here is derived from an EMBL/GenBank/DDBJ whole genome shotgun (WGS) entry which is preliminary data.</text>
</comment>
<evidence type="ECO:0000313" key="2">
    <source>
        <dbReference type="Proteomes" id="UP000246661"/>
    </source>
</evidence>
<dbReference type="AlphaFoldDB" id="A0A317QPA8"/>
<dbReference type="EMBL" id="QGTX01000001">
    <property type="protein sequence ID" value="PWW24025.1"/>
    <property type="molecule type" value="Genomic_DNA"/>
</dbReference>
<sequence length="49" mass="5822">MDTTMTALHEHYVRQVNVAVAEDRMDLVQEFYEQYFEEALRRLLETSAA</sequence>
<evidence type="ECO:0000313" key="1">
    <source>
        <dbReference type="EMBL" id="PWW24025.1"/>
    </source>
</evidence>
<reference evidence="2" key="1">
    <citation type="submission" date="2018-05" db="EMBL/GenBank/DDBJ databases">
        <authorList>
            <person name="Klenk H.-P."/>
            <person name="Huntemann M."/>
            <person name="Clum A."/>
            <person name="Pillay M."/>
            <person name="Palaniappan K."/>
            <person name="Varghese N."/>
            <person name="Mikhailova N."/>
            <person name="Stamatis D."/>
            <person name="Reddy T."/>
            <person name="Daum C."/>
            <person name="Shapiro N."/>
            <person name="Ivanova N."/>
            <person name="Kyrpides N."/>
            <person name="Woyke T."/>
        </authorList>
    </citation>
    <scope>NUCLEOTIDE SEQUENCE [LARGE SCALE GENOMIC DNA]</scope>
    <source>
        <strain evidence="2">DSM 45417</strain>
    </source>
</reference>
<dbReference type="Proteomes" id="UP000246661">
    <property type="component" value="Unassembled WGS sequence"/>
</dbReference>
<accession>A0A317QPA8</accession>